<evidence type="ECO:0000256" key="3">
    <source>
        <dbReference type="ARBA" id="ARBA00022786"/>
    </source>
</evidence>
<dbReference type="Gene3D" id="1.10.418.20">
    <property type="match status" value="1"/>
</dbReference>
<dbReference type="GO" id="GO:0008234">
    <property type="term" value="F:cysteine-type peptidase activity"/>
    <property type="evidence" value="ECO:0007669"/>
    <property type="project" value="InterPro"/>
</dbReference>
<dbReference type="EMBL" id="JANAVB010003598">
    <property type="protein sequence ID" value="KAJ6849437.1"/>
    <property type="molecule type" value="Genomic_DNA"/>
</dbReference>
<feature type="domain" description="Ubiquitin-like protease family profile" evidence="7">
    <location>
        <begin position="369"/>
        <end position="563"/>
    </location>
</feature>
<comment type="function">
    <text evidence="5">Protease that catalyzes two essential functions in the SUMO pathway: processing of full-length SUMOs to their mature forms and deconjugation of SUMO from targeted proteins.</text>
</comment>
<feature type="region of interest" description="Disordered" evidence="6">
    <location>
        <begin position="669"/>
        <end position="713"/>
    </location>
</feature>
<reference evidence="8" key="2">
    <citation type="submission" date="2023-04" db="EMBL/GenBank/DDBJ databases">
        <authorList>
            <person name="Bruccoleri R.E."/>
            <person name="Oakeley E.J."/>
            <person name="Faust A.-M."/>
            <person name="Dessus-Babus S."/>
            <person name="Altorfer M."/>
            <person name="Burckhardt D."/>
            <person name="Oertli M."/>
            <person name="Naumann U."/>
            <person name="Petersen F."/>
            <person name="Wong J."/>
        </authorList>
    </citation>
    <scope>NUCLEOTIDE SEQUENCE</scope>
    <source>
        <strain evidence="8">GSM-AAB239-AS_SAM_17_03QT</strain>
        <tissue evidence="8">Leaf</tissue>
    </source>
</reference>
<dbReference type="PANTHER" id="PTHR47764">
    <property type="entry name" value="UBIQUITIN-LIKE-SPECIFIC PROTEASE 2B-RELATED"/>
    <property type="match status" value="1"/>
</dbReference>
<dbReference type="Pfam" id="PF02902">
    <property type="entry name" value="Peptidase_C48"/>
    <property type="match status" value="1"/>
</dbReference>
<keyword evidence="9" id="KW-1185">Reference proteome</keyword>
<dbReference type="AlphaFoldDB" id="A0AAX6I983"/>
<evidence type="ECO:0000256" key="1">
    <source>
        <dbReference type="ARBA" id="ARBA00005234"/>
    </source>
</evidence>
<reference evidence="8" key="1">
    <citation type="journal article" date="2023" name="GigaByte">
        <title>Genome assembly of the bearded iris, Iris pallida Lam.</title>
        <authorList>
            <person name="Bruccoleri R.E."/>
            <person name="Oakeley E.J."/>
            <person name="Faust A.M.E."/>
            <person name="Altorfer M."/>
            <person name="Dessus-Babus S."/>
            <person name="Burckhardt D."/>
            <person name="Oertli M."/>
            <person name="Naumann U."/>
            <person name="Petersen F."/>
            <person name="Wong J."/>
        </authorList>
    </citation>
    <scope>NUCLEOTIDE SEQUENCE</scope>
    <source>
        <strain evidence="8">GSM-AAB239-AS_SAM_17_03QT</strain>
    </source>
</reference>
<comment type="similarity">
    <text evidence="1">Belongs to the peptidase C48 family.</text>
</comment>
<dbReference type="Gene3D" id="3.30.310.130">
    <property type="entry name" value="Ubiquitin-related"/>
    <property type="match status" value="1"/>
</dbReference>
<accession>A0AAX6I983</accession>
<proteinExistence type="inferred from homology"/>
<evidence type="ECO:0000256" key="4">
    <source>
        <dbReference type="ARBA" id="ARBA00022801"/>
    </source>
</evidence>
<feature type="compositionally biased region" description="Polar residues" evidence="6">
    <location>
        <begin position="776"/>
        <end position="787"/>
    </location>
</feature>
<feature type="region of interest" description="Disordered" evidence="6">
    <location>
        <begin position="145"/>
        <end position="198"/>
    </location>
</feature>
<comment type="caution">
    <text evidence="8">The sequence shown here is derived from an EMBL/GenBank/DDBJ whole genome shotgun (WGS) entry which is preliminary data.</text>
</comment>
<feature type="compositionally biased region" description="Polar residues" evidence="6">
    <location>
        <begin position="693"/>
        <end position="713"/>
    </location>
</feature>
<dbReference type="PROSITE" id="PS50600">
    <property type="entry name" value="ULP_PROTEASE"/>
    <property type="match status" value="1"/>
</dbReference>
<evidence type="ECO:0000313" key="8">
    <source>
        <dbReference type="EMBL" id="KAJ6849437.1"/>
    </source>
</evidence>
<evidence type="ECO:0000259" key="7">
    <source>
        <dbReference type="PROSITE" id="PS50600"/>
    </source>
</evidence>
<dbReference type="InterPro" id="IPR003653">
    <property type="entry name" value="Peptidase_C48_C"/>
</dbReference>
<gene>
    <name evidence="8" type="ORF">M6B38_270625</name>
</gene>
<dbReference type="SUPFAM" id="SSF54001">
    <property type="entry name" value="Cysteine proteinases"/>
    <property type="match status" value="1"/>
</dbReference>
<feature type="compositionally biased region" description="Low complexity" evidence="6">
    <location>
        <begin position="164"/>
        <end position="177"/>
    </location>
</feature>
<feature type="region of interest" description="Disordered" evidence="6">
    <location>
        <begin position="752"/>
        <end position="856"/>
    </location>
</feature>
<dbReference type="FunFam" id="3.30.310.130:FF:000006">
    <property type="entry name" value="Probable ubiquitin-like-specific protease 2B"/>
    <property type="match status" value="1"/>
</dbReference>
<dbReference type="InterPro" id="IPR038765">
    <property type="entry name" value="Papain-like_cys_pep_sf"/>
</dbReference>
<protein>
    <submittedName>
        <fullName evidence="8">Ubiquitin-like-specific protease 2B</fullName>
    </submittedName>
</protein>
<dbReference type="GO" id="GO:0006508">
    <property type="term" value="P:proteolysis"/>
    <property type="evidence" value="ECO:0007669"/>
    <property type="project" value="UniProtKB-KW"/>
</dbReference>
<feature type="region of interest" description="Disordered" evidence="6">
    <location>
        <begin position="1049"/>
        <end position="1070"/>
    </location>
</feature>
<evidence type="ECO:0000256" key="6">
    <source>
        <dbReference type="SAM" id="MobiDB-lite"/>
    </source>
</evidence>
<organism evidence="8 9">
    <name type="scientific">Iris pallida</name>
    <name type="common">Sweet iris</name>
    <dbReference type="NCBI Taxonomy" id="29817"/>
    <lineage>
        <taxon>Eukaryota</taxon>
        <taxon>Viridiplantae</taxon>
        <taxon>Streptophyta</taxon>
        <taxon>Embryophyta</taxon>
        <taxon>Tracheophyta</taxon>
        <taxon>Spermatophyta</taxon>
        <taxon>Magnoliopsida</taxon>
        <taxon>Liliopsida</taxon>
        <taxon>Asparagales</taxon>
        <taxon>Iridaceae</taxon>
        <taxon>Iridoideae</taxon>
        <taxon>Irideae</taxon>
        <taxon>Iris</taxon>
    </lineage>
</organism>
<dbReference type="InterPro" id="IPR057375">
    <property type="entry name" value="ULP2A/B_PH"/>
</dbReference>
<name>A0AAX6I983_IRIPA</name>
<evidence type="ECO:0000256" key="5">
    <source>
        <dbReference type="ARBA" id="ARBA00057729"/>
    </source>
</evidence>
<evidence type="ECO:0000256" key="2">
    <source>
        <dbReference type="ARBA" id="ARBA00022670"/>
    </source>
</evidence>
<dbReference type="PANTHER" id="PTHR47764:SF2">
    <property type="entry name" value="UBIQUITIN-LIKE PROTEASE FAMILY PROFILE DOMAIN-CONTAINING PROTEIN"/>
    <property type="match status" value="1"/>
</dbReference>
<dbReference type="Proteomes" id="UP001140949">
    <property type="component" value="Unassembled WGS sequence"/>
</dbReference>
<keyword evidence="3" id="KW-0833">Ubl conjugation pathway</keyword>
<feature type="compositionally biased region" description="Basic and acidic residues" evidence="6">
    <location>
        <begin position="796"/>
        <end position="813"/>
    </location>
</feature>
<keyword evidence="2 8" id="KW-0645">Protease</keyword>
<evidence type="ECO:0000313" key="9">
    <source>
        <dbReference type="Proteomes" id="UP001140949"/>
    </source>
</evidence>
<feature type="compositionally biased region" description="Basic residues" evidence="6">
    <location>
        <begin position="1049"/>
        <end position="1063"/>
    </location>
</feature>
<keyword evidence="4" id="KW-0378">Hydrolase</keyword>
<dbReference type="Pfam" id="PF25352">
    <property type="entry name" value="PH_ULP"/>
    <property type="match status" value="1"/>
</dbReference>
<sequence>MRSAPRKDLSVYEFDEHDRSVEAASSKYVKKMPISKPKEEGRLTKFHFLQAFTLGHKQVEVTGIPCIDLSENSNSRGSFAIASPGRNSSEEKSELDEIMASAASYDERNNLYLGEFDHATPVRVDPLVTAASGLLVPRVGNEHFSKLQRDGSPADVISDDEESSSSVNPSPSTSASDLQEDEDYQEHPDSDNCCTTYREKDNDDMKITVSPDYVIYRDTLYEEALLMFSPDAFTVECSNACRKSEKFYLECAVADIIHIECRWSGSVDGALIKFRLGAATVYRNENAHNTCDVGQLIFAVTEMHWQGKEQKIKSLAPKYEDVWNVLQYDDVILEDGTKRHDRFFPSHYFLEIPDSFEEVIYPKGDPDAVSISRRDIEQLQPDTFLNDTIIDFYIKYLKGRIQPNEKHRFHFFNSFFFRKLADLDKDRESASKGRAAFLRVRKWTRKVDIFGKDFIFIPVNFNLHWSLLVICHPGEAITSEEGNVVDPPKVPCILHMDSIKGSHSGLKNLLQSYLWEEWKERHPETPEENSSKFSHLRFIPLELPQQENSFDCGLFLLHYVELFLEEAPLNFSPFKITKFSKFLTVDWFSPSEASFKRSYIRKLVYDLLIDPCQKVNSSTCNETRMRHVSTSFLGASLCDKQEGLLLQQFLGSKATSLSSPKHEVNVFQGNAPSQTLERPKCPAEGPADGTEEFVSSSLDKNNGESFGGRKTTQTCSASYPNDGVCKMPGTCMQEKDIGADLLPGTLNNDHLISNQTSEIGSPGSVSMEDYGYVPDSPTSSSGKNQESGSEEIGTSKIKDISNCENSEKVRDTTESTSDNDEECQEITTCEAEGAHSEDSQEIASSEAEEGDVDKRFQRFDDINEAKRDGDGKCQEISTMEVKVGAAKDPKEIVIGKGEKVRSIRNSKGIEDPSQTERCIGEEHKIINTRECEVGNDEGCQKAEVSEAEGCQVVSGSVAEAVDNAEYCRVIGPSAAETVENDGDCRAIGPCAAEAVDTEDCKIVDAAEESLPLRSFDAILIADDSPSEKVRMRPKREKPATVEVAQYQKRRKGLHPGARMHIRSQSRDLPS</sequence>